<dbReference type="EMBL" id="JANBPW010006619">
    <property type="protein sequence ID" value="KAJ1928633.1"/>
    <property type="molecule type" value="Genomic_DNA"/>
</dbReference>
<feature type="non-terminal residue" evidence="1">
    <location>
        <position position="1"/>
    </location>
</feature>
<proteinExistence type="predicted"/>
<dbReference type="Proteomes" id="UP001150603">
    <property type="component" value="Unassembled WGS sequence"/>
</dbReference>
<keyword evidence="2" id="KW-1185">Reference proteome</keyword>
<protein>
    <submittedName>
        <fullName evidence="1">Uncharacterized protein</fullName>
    </submittedName>
</protein>
<organism evidence="1 2">
    <name type="scientific">Linderina macrospora</name>
    <dbReference type="NCBI Taxonomy" id="4868"/>
    <lineage>
        <taxon>Eukaryota</taxon>
        <taxon>Fungi</taxon>
        <taxon>Fungi incertae sedis</taxon>
        <taxon>Zoopagomycota</taxon>
        <taxon>Kickxellomycotina</taxon>
        <taxon>Kickxellomycetes</taxon>
        <taxon>Kickxellales</taxon>
        <taxon>Kickxellaceae</taxon>
        <taxon>Linderina</taxon>
    </lineage>
</organism>
<name>A0ACC1IXX1_9FUNG</name>
<accession>A0ACC1IXX1</accession>
<sequence>TCPLLFSRFVVQPDLSVTLDYSPENPNLPTLEFLHSRVTFRELRNNNFAYATAQTHHLDMPLPNGTISRNMDTPMLMIKVTYMADGGITMFSVTNHVAFDGSAMFHFLAHWAKCCRAIGTSTTVSRPAELEPYAVSLVTNTDSDPEHGPLEISVDATRTPHEILMENTKTVSELQACVFSISLTNVQKLKKQTEQSGVLMDGEWVSSNNAVAAFVCQCVARANTESQVYDARDWTFFQSLDMRQPLGLPTGGLAYH</sequence>
<gene>
    <name evidence="1" type="ORF">FBU59_007115</name>
</gene>
<reference evidence="1" key="1">
    <citation type="submission" date="2022-07" db="EMBL/GenBank/DDBJ databases">
        <title>Phylogenomic reconstructions and comparative analyses of Kickxellomycotina fungi.</title>
        <authorList>
            <person name="Reynolds N.K."/>
            <person name="Stajich J.E."/>
            <person name="Barry K."/>
            <person name="Grigoriev I.V."/>
            <person name="Crous P."/>
            <person name="Smith M.E."/>
        </authorList>
    </citation>
    <scope>NUCLEOTIDE SEQUENCE</scope>
    <source>
        <strain evidence="1">NRRL 5244</strain>
    </source>
</reference>
<evidence type="ECO:0000313" key="2">
    <source>
        <dbReference type="Proteomes" id="UP001150603"/>
    </source>
</evidence>
<evidence type="ECO:0000313" key="1">
    <source>
        <dbReference type="EMBL" id="KAJ1928633.1"/>
    </source>
</evidence>
<comment type="caution">
    <text evidence="1">The sequence shown here is derived from an EMBL/GenBank/DDBJ whole genome shotgun (WGS) entry which is preliminary data.</text>
</comment>